<comment type="caution">
    <text evidence="2">The sequence shown here is derived from an EMBL/GenBank/DDBJ whole genome shotgun (WGS) entry which is preliminary data.</text>
</comment>
<feature type="compositionally biased region" description="Polar residues" evidence="1">
    <location>
        <begin position="80"/>
        <end position="91"/>
    </location>
</feature>
<proteinExistence type="predicted"/>
<evidence type="ECO:0000256" key="1">
    <source>
        <dbReference type="SAM" id="MobiDB-lite"/>
    </source>
</evidence>
<protein>
    <submittedName>
        <fullName evidence="2">Uncharacterized protein</fullName>
    </submittedName>
</protein>
<accession>A0AAV4PPU9</accession>
<feature type="region of interest" description="Disordered" evidence="1">
    <location>
        <begin position="80"/>
        <end position="111"/>
    </location>
</feature>
<sequence length="111" mass="12040">MRAPDQLTVPPMGRRIGEYQPIKPTEGCAKTGERSTSCGWGHHPLEADAVQITFRVTIPRGAQKKTTDYAKEAISDLITNSRTEPASSQGGLVNARLESGKPVNCCNSERD</sequence>
<reference evidence="2 3" key="1">
    <citation type="submission" date="2021-06" db="EMBL/GenBank/DDBJ databases">
        <title>Caerostris darwini draft genome.</title>
        <authorList>
            <person name="Kono N."/>
            <person name="Arakawa K."/>
        </authorList>
    </citation>
    <scope>NUCLEOTIDE SEQUENCE [LARGE SCALE GENOMIC DNA]</scope>
</reference>
<dbReference type="Proteomes" id="UP001054837">
    <property type="component" value="Unassembled WGS sequence"/>
</dbReference>
<gene>
    <name evidence="2" type="ORF">CDAR_497761</name>
</gene>
<evidence type="ECO:0000313" key="3">
    <source>
        <dbReference type="Proteomes" id="UP001054837"/>
    </source>
</evidence>
<dbReference type="AlphaFoldDB" id="A0AAV4PPU9"/>
<name>A0AAV4PPU9_9ARAC</name>
<evidence type="ECO:0000313" key="2">
    <source>
        <dbReference type="EMBL" id="GIX99114.1"/>
    </source>
</evidence>
<dbReference type="EMBL" id="BPLQ01003268">
    <property type="protein sequence ID" value="GIX99114.1"/>
    <property type="molecule type" value="Genomic_DNA"/>
</dbReference>
<keyword evidence="3" id="KW-1185">Reference proteome</keyword>
<feature type="region of interest" description="Disordered" evidence="1">
    <location>
        <begin position="1"/>
        <end position="36"/>
    </location>
</feature>
<organism evidence="2 3">
    <name type="scientific">Caerostris darwini</name>
    <dbReference type="NCBI Taxonomy" id="1538125"/>
    <lineage>
        <taxon>Eukaryota</taxon>
        <taxon>Metazoa</taxon>
        <taxon>Ecdysozoa</taxon>
        <taxon>Arthropoda</taxon>
        <taxon>Chelicerata</taxon>
        <taxon>Arachnida</taxon>
        <taxon>Araneae</taxon>
        <taxon>Araneomorphae</taxon>
        <taxon>Entelegynae</taxon>
        <taxon>Araneoidea</taxon>
        <taxon>Araneidae</taxon>
        <taxon>Caerostris</taxon>
    </lineage>
</organism>